<dbReference type="RefSeq" id="WP_058262748.1">
    <property type="nucleotide sequence ID" value="NZ_CP051181.1"/>
</dbReference>
<dbReference type="EMBL" id="CYSA01000018">
    <property type="protein sequence ID" value="CUH65686.1"/>
    <property type="molecule type" value="Genomic_DNA"/>
</dbReference>
<protein>
    <submittedName>
        <fullName evidence="2">Putative integral membrane protein</fullName>
    </submittedName>
</protein>
<evidence type="ECO:0000313" key="2">
    <source>
        <dbReference type="EMBL" id="CUH65686.1"/>
    </source>
</evidence>
<dbReference type="InterPro" id="IPR025961">
    <property type="entry name" value="Metal_resist"/>
</dbReference>
<feature type="transmembrane region" description="Helical" evidence="1">
    <location>
        <begin position="21"/>
        <end position="42"/>
    </location>
</feature>
<proteinExistence type="predicted"/>
<evidence type="ECO:0000256" key="1">
    <source>
        <dbReference type="SAM" id="Phobius"/>
    </source>
</evidence>
<gene>
    <name evidence="2" type="ORF">TG4357_02001</name>
</gene>
<keyword evidence="1" id="KW-1133">Transmembrane helix</keyword>
<accession>A0A0P1FCU9</accession>
<reference evidence="2 3" key="1">
    <citation type="submission" date="2015-09" db="EMBL/GenBank/DDBJ databases">
        <authorList>
            <consortium name="Swine Surveillance"/>
        </authorList>
    </citation>
    <scope>NUCLEOTIDE SEQUENCE [LARGE SCALE GENOMIC DNA]</scope>
    <source>
        <strain evidence="2 3">CECT 4357</strain>
    </source>
</reference>
<keyword evidence="3" id="KW-1185">Reference proteome</keyword>
<dbReference type="STRING" id="53501.SAMN04488043_11452"/>
<name>A0A0P1FCU9_THAGE</name>
<sequence>MDAQQMQKPDKKGSPRVWVRVVLVVSLALNLAVLGVVVGAVARFGAPGDGPPARADLVGGAYTRALSPADRRKIGRQLMRDQNDALPTRSTRAGEYQNMLAALRAQPFDADTVNAILQRQRDFGHKRAELGHKLFLQHLSDMSAADRSAYADRLEQGLNRHDGDKKRPPSGHIRGFRLLAD</sequence>
<evidence type="ECO:0000313" key="3">
    <source>
        <dbReference type="Proteomes" id="UP000051587"/>
    </source>
</evidence>
<keyword evidence="1" id="KW-0472">Membrane</keyword>
<dbReference type="AlphaFoldDB" id="A0A0P1FCU9"/>
<organism evidence="2 3">
    <name type="scientific">Thalassovita gelatinovora</name>
    <name type="common">Thalassobius gelatinovorus</name>
    <dbReference type="NCBI Taxonomy" id="53501"/>
    <lineage>
        <taxon>Bacteria</taxon>
        <taxon>Pseudomonadati</taxon>
        <taxon>Pseudomonadota</taxon>
        <taxon>Alphaproteobacteria</taxon>
        <taxon>Rhodobacterales</taxon>
        <taxon>Roseobacteraceae</taxon>
        <taxon>Thalassovita</taxon>
    </lineage>
</organism>
<dbReference type="Proteomes" id="UP000051587">
    <property type="component" value="Unassembled WGS sequence"/>
</dbReference>
<dbReference type="Pfam" id="PF13801">
    <property type="entry name" value="Metal_resist"/>
    <property type="match status" value="1"/>
</dbReference>
<keyword evidence="1" id="KW-0812">Transmembrane</keyword>